<protein>
    <submittedName>
        <fullName evidence="2">Uncharacterized protein</fullName>
    </submittedName>
</protein>
<name>A0A9Q1C7X5_HOLLE</name>
<evidence type="ECO:0000256" key="1">
    <source>
        <dbReference type="SAM" id="MobiDB-lite"/>
    </source>
</evidence>
<gene>
    <name evidence="2" type="ORF">HOLleu_13998</name>
</gene>
<organism evidence="2 3">
    <name type="scientific">Holothuria leucospilota</name>
    <name type="common">Black long sea cucumber</name>
    <name type="synonym">Mertensiothuria leucospilota</name>
    <dbReference type="NCBI Taxonomy" id="206669"/>
    <lineage>
        <taxon>Eukaryota</taxon>
        <taxon>Metazoa</taxon>
        <taxon>Echinodermata</taxon>
        <taxon>Eleutherozoa</taxon>
        <taxon>Echinozoa</taxon>
        <taxon>Holothuroidea</taxon>
        <taxon>Aspidochirotacea</taxon>
        <taxon>Aspidochirotida</taxon>
        <taxon>Holothuriidae</taxon>
        <taxon>Holothuria</taxon>
    </lineage>
</organism>
<keyword evidence="3" id="KW-1185">Reference proteome</keyword>
<dbReference type="EMBL" id="JAIZAY010000006">
    <property type="protein sequence ID" value="KAJ8039863.1"/>
    <property type="molecule type" value="Genomic_DNA"/>
</dbReference>
<evidence type="ECO:0000313" key="2">
    <source>
        <dbReference type="EMBL" id="KAJ8039863.1"/>
    </source>
</evidence>
<accession>A0A9Q1C7X5</accession>
<sequence>MEVDSRNYEPAMVTPAAGGGSSICMVSGPLPERRRSEPAPRPPKHIFRISRTRRVSIGPSVEIRNIPSEDGEKRLKYSQSPGVLYEKGGSNMPPPWFENLATKRKEKEDCFGNAVYF</sequence>
<dbReference type="Proteomes" id="UP001152320">
    <property type="component" value="Chromosome 6"/>
</dbReference>
<feature type="region of interest" description="Disordered" evidence="1">
    <location>
        <begin position="1"/>
        <end position="45"/>
    </location>
</feature>
<evidence type="ECO:0000313" key="3">
    <source>
        <dbReference type="Proteomes" id="UP001152320"/>
    </source>
</evidence>
<dbReference type="AlphaFoldDB" id="A0A9Q1C7X5"/>
<proteinExistence type="predicted"/>
<comment type="caution">
    <text evidence="2">The sequence shown here is derived from an EMBL/GenBank/DDBJ whole genome shotgun (WGS) entry which is preliminary data.</text>
</comment>
<reference evidence="2" key="1">
    <citation type="submission" date="2021-10" db="EMBL/GenBank/DDBJ databases">
        <title>Tropical sea cucumber genome reveals ecological adaptation and Cuvierian tubules defense mechanism.</title>
        <authorList>
            <person name="Chen T."/>
        </authorList>
    </citation>
    <scope>NUCLEOTIDE SEQUENCE</scope>
    <source>
        <strain evidence="2">Nanhai2018</strain>
        <tissue evidence="2">Muscle</tissue>
    </source>
</reference>